<dbReference type="AlphaFoldDB" id="A0A9P4PAC3"/>
<evidence type="ECO:0000313" key="2">
    <source>
        <dbReference type="Proteomes" id="UP000799764"/>
    </source>
</evidence>
<keyword evidence="2" id="KW-1185">Reference proteome</keyword>
<dbReference type="Proteomes" id="UP000799764">
    <property type="component" value="Unassembled WGS sequence"/>
</dbReference>
<evidence type="ECO:0000313" key="1">
    <source>
        <dbReference type="EMBL" id="KAF2440401.1"/>
    </source>
</evidence>
<accession>A0A9P4PAC3</accession>
<protein>
    <submittedName>
        <fullName evidence="1">Uncharacterized protein</fullName>
    </submittedName>
</protein>
<organism evidence="1 2">
    <name type="scientific">Karstenula rhodostoma CBS 690.94</name>
    <dbReference type="NCBI Taxonomy" id="1392251"/>
    <lineage>
        <taxon>Eukaryota</taxon>
        <taxon>Fungi</taxon>
        <taxon>Dikarya</taxon>
        <taxon>Ascomycota</taxon>
        <taxon>Pezizomycotina</taxon>
        <taxon>Dothideomycetes</taxon>
        <taxon>Pleosporomycetidae</taxon>
        <taxon>Pleosporales</taxon>
        <taxon>Massarineae</taxon>
        <taxon>Didymosphaeriaceae</taxon>
        <taxon>Karstenula</taxon>
    </lineage>
</organism>
<sequence length="217" mass="22669">MRGPSEPSLGTPSFMTTCSTDVGPIAHIHHSSGTHIVLWLRIGDRSIDGPISPRTDLQGPNTSKRPAVTENATGKVVALQRYFACTLSLCTRARCGLQFCGWPGTPRPQHLASKSGAGDDTNAIGHDDIPGRALIAATGTMAGAIRLLALAPERSGLAPSANSIFSVSVPHDSLIGRTAPIRTIAICADSLVPISSRLGSKMRSCLPGNSNQWPICG</sequence>
<proteinExistence type="predicted"/>
<name>A0A9P4PAC3_9PLEO</name>
<comment type="caution">
    <text evidence="1">The sequence shown here is derived from an EMBL/GenBank/DDBJ whole genome shotgun (WGS) entry which is preliminary data.</text>
</comment>
<gene>
    <name evidence="1" type="ORF">P171DRAFT_100382</name>
</gene>
<reference evidence="1" key="1">
    <citation type="journal article" date="2020" name="Stud. Mycol.">
        <title>101 Dothideomycetes genomes: a test case for predicting lifestyles and emergence of pathogens.</title>
        <authorList>
            <person name="Haridas S."/>
            <person name="Albert R."/>
            <person name="Binder M."/>
            <person name="Bloem J."/>
            <person name="Labutti K."/>
            <person name="Salamov A."/>
            <person name="Andreopoulos B."/>
            <person name="Baker S."/>
            <person name="Barry K."/>
            <person name="Bills G."/>
            <person name="Bluhm B."/>
            <person name="Cannon C."/>
            <person name="Castanera R."/>
            <person name="Culley D."/>
            <person name="Daum C."/>
            <person name="Ezra D."/>
            <person name="Gonzalez J."/>
            <person name="Henrissat B."/>
            <person name="Kuo A."/>
            <person name="Liang C."/>
            <person name="Lipzen A."/>
            <person name="Lutzoni F."/>
            <person name="Magnuson J."/>
            <person name="Mondo S."/>
            <person name="Nolan M."/>
            <person name="Ohm R."/>
            <person name="Pangilinan J."/>
            <person name="Park H.-J."/>
            <person name="Ramirez L."/>
            <person name="Alfaro M."/>
            <person name="Sun H."/>
            <person name="Tritt A."/>
            <person name="Yoshinaga Y."/>
            <person name="Zwiers L.-H."/>
            <person name="Turgeon B."/>
            <person name="Goodwin S."/>
            <person name="Spatafora J."/>
            <person name="Crous P."/>
            <person name="Grigoriev I."/>
        </authorList>
    </citation>
    <scope>NUCLEOTIDE SEQUENCE</scope>
    <source>
        <strain evidence="1">CBS 690.94</strain>
    </source>
</reference>
<dbReference type="EMBL" id="MU001507">
    <property type="protein sequence ID" value="KAF2440401.1"/>
    <property type="molecule type" value="Genomic_DNA"/>
</dbReference>